<sequence>MIIPENGLYPLYAYTIPPEFALKATKELFETDENRESSIEELRQLVLDDANLKCRITDDFLIKFLRARKFHIPRAFGLLKKHMGFKEKNQSIFTGMDYEVFSNLIADKVFGFIPYRCPDGCVILVVSLNNWNTRKYDIQDISRAVILFFYHSICDPLTQINGYKVIFDVNSSGLAHIRFASPKNLCLLYNGTQECFPGRFKEIHIMNMSMTFQIGWAIVKPFLSQKLRKRIIFHDNYESLGNYFPKNLIPVEFDGELKEYDTTPWLKLAIQEENLKKLAH</sequence>
<dbReference type="Gene3D" id="3.40.525.10">
    <property type="entry name" value="CRAL-TRIO lipid binding domain"/>
    <property type="match status" value="1"/>
</dbReference>
<dbReference type="SUPFAM" id="SSF46938">
    <property type="entry name" value="CRAL/TRIO N-terminal domain"/>
    <property type="match status" value="1"/>
</dbReference>
<dbReference type="PANTHER" id="PTHR10174">
    <property type="entry name" value="ALPHA-TOCOPHEROL TRANSFER PROTEIN-RELATED"/>
    <property type="match status" value="1"/>
</dbReference>
<dbReference type="InterPro" id="IPR036273">
    <property type="entry name" value="CRAL/TRIO_N_dom_sf"/>
</dbReference>
<dbReference type="EMBL" id="BPLQ01002101">
    <property type="protein sequence ID" value="GIX88665.1"/>
    <property type="molecule type" value="Genomic_DNA"/>
</dbReference>
<dbReference type="PRINTS" id="PR00180">
    <property type="entry name" value="CRETINALDHBP"/>
</dbReference>
<dbReference type="InterPro" id="IPR036865">
    <property type="entry name" value="CRAL-TRIO_dom_sf"/>
</dbReference>
<keyword evidence="3" id="KW-1185">Reference proteome</keyword>
<dbReference type="SMART" id="SM01100">
    <property type="entry name" value="CRAL_TRIO_N"/>
    <property type="match status" value="1"/>
</dbReference>
<dbReference type="Proteomes" id="UP001054837">
    <property type="component" value="Unassembled WGS sequence"/>
</dbReference>
<dbReference type="Gene3D" id="1.10.8.20">
    <property type="entry name" value="N-terminal domain of phosphatidylinositol transfer protein sec14p"/>
    <property type="match status" value="1"/>
</dbReference>
<dbReference type="AlphaFoldDB" id="A0AAV4NWK1"/>
<dbReference type="PROSITE" id="PS50191">
    <property type="entry name" value="CRAL_TRIO"/>
    <property type="match status" value="1"/>
</dbReference>
<organism evidence="2 3">
    <name type="scientific">Caerostris darwini</name>
    <dbReference type="NCBI Taxonomy" id="1538125"/>
    <lineage>
        <taxon>Eukaryota</taxon>
        <taxon>Metazoa</taxon>
        <taxon>Ecdysozoa</taxon>
        <taxon>Arthropoda</taxon>
        <taxon>Chelicerata</taxon>
        <taxon>Arachnida</taxon>
        <taxon>Araneae</taxon>
        <taxon>Araneomorphae</taxon>
        <taxon>Entelegynae</taxon>
        <taxon>Araneoidea</taxon>
        <taxon>Araneidae</taxon>
        <taxon>Caerostris</taxon>
    </lineage>
</organism>
<accession>A0AAV4NWK1</accession>
<protein>
    <submittedName>
        <fullName evidence="2">Clavesin-2</fullName>
    </submittedName>
</protein>
<comment type="caution">
    <text evidence="2">The sequence shown here is derived from an EMBL/GenBank/DDBJ whole genome shotgun (WGS) entry which is preliminary data.</text>
</comment>
<dbReference type="Pfam" id="PF00650">
    <property type="entry name" value="CRAL_TRIO"/>
    <property type="match status" value="1"/>
</dbReference>
<evidence type="ECO:0000313" key="2">
    <source>
        <dbReference type="EMBL" id="GIX88665.1"/>
    </source>
</evidence>
<dbReference type="CDD" id="cd00170">
    <property type="entry name" value="SEC14"/>
    <property type="match status" value="1"/>
</dbReference>
<name>A0AAV4NWK1_9ARAC</name>
<dbReference type="InterPro" id="IPR011074">
    <property type="entry name" value="CRAL/TRIO_N_dom"/>
</dbReference>
<evidence type="ECO:0000313" key="3">
    <source>
        <dbReference type="Proteomes" id="UP001054837"/>
    </source>
</evidence>
<dbReference type="GO" id="GO:1902936">
    <property type="term" value="F:phosphatidylinositol bisphosphate binding"/>
    <property type="evidence" value="ECO:0007669"/>
    <property type="project" value="TreeGrafter"/>
</dbReference>
<reference evidence="2 3" key="1">
    <citation type="submission" date="2021-06" db="EMBL/GenBank/DDBJ databases">
        <title>Caerostris darwini draft genome.</title>
        <authorList>
            <person name="Kono N."/>
            <person name="Arakawa K."/>
        </authorList>
    </citation>
    <scope>NUCLEOTIDE SEQUENCE [LARGE SCALE GENOMIC DNA]</scope>
</reference>
<dbReference type="Gene3D" id="1.20.5.1200">
    <property type="entry name" value="Alpha-tocopherol transfer"/>
    <property type="match status" value="1"/>
</dbReference>
<dbReference type="GO" id="GO:0016020">
    <property type="term" value="C:membrane"/>
    <property type="evidence" value="ECO:0007669"/>
    <property type="project" value="TreeGrafter"/>
</dbReference>
<dbReference type="InterPro" id="IPR001251">
    <property type="entry name" value="CRAL-TRIO_dom"/>
</dbReference>
<gene>
    <name evidence="2" type="primary">CLVS2</name>
    <name evidence="2" type="ORF">CDAR_106181</name>
</gene>
<dbReference type="SUPFAM" id="SSF52087">
    <property type="entry name" value="CRAL/TRIO domain"/>
    <property type="match status" value="1"/>
</dbReference>
<evidence type="ECO:0000259" key="1">
    <source>
        <dbReference type="PROSITE" id="PS50191"/>
    </source>
</evidence>
<proteinExistence type="predicted"/>
<dbReference type="SMART" id="SM00516">
    <property type="entry name" value="SEC14"/>
    <property type="match status" value="1"/>
</dbReference>
<dbReference type="Pfam" id="PF03765">
    <property type="entry name" value="CRAL_TRIO_N"/>
    <property type="match status" value="1"/>
</dbReference>
<dbReference type="PANTHER" id="PTHR10174:SF208">
    <property type="entry name" value="CRAL-TRIO DOMAIN-CONTAINING PROTEIN DDB_G0278031"/>
    <property type="match status" value="1"/>
</dbReference>
<feature type="domain" description="CRAL-TRIO" evidence="1">
    <location>
        <begin position="97"/>
        <end position="261"/>
    </location>
</feature>